<evidence type="ECO:0000256" key="2">
    <source>
        <dbReference type="ARBA" id="ARBA00023015"/>
    </source>
</evidence>
<organism evidence="8 9">
    <name type="scientific">Aspergillus pseudocaelatus</name>
    <dbReference type="NCBI Taxonomy" id="1825620"/>
    <lineage>
        <taxon>Eukaryota</taxon>
        <taxon>Fungi</taxon>
        <taxon>Dikarya</taxon>
        <taxon>Ascomycota</taxon>
        <taxon>Pezizomycotina</taxon>
        <taxon>Eurotiomycetes</taxon>
        <taxon>Eurotiomycetidae</taxon>
        <taxon>Eurotiales</taxon>
        <taxon>Aspergillaceae</taxon>
        <taxon>Aspergillus</taxon>
        <taxon>Aspergillus subgen. Circumdati</taxon>
    </lineage>
</organism>
<sequence length="507" mass="57559">MDTRAQLNPVVHQRHCWECMRRRLVCDFERPTCNKCRSAGVACPGYDEKKPLRWLAPGKVTSRARKRRFPPGTDRSSSVSSEETTNKQAVPQTSVGSELLRIPNPGRELKSETCTMVEAVRYFNDYVYPDFRAMHELAPNPYLGQFPLDALHQMPMSICHTLVYLALGHRIHRVYPEDHCRSLARLRPSLYQHRGLALRSLTELMGNLSNQMTIDLAIASIMLFLIVDELNETVIGKARQLPSVDWQHHFAAAMELIKLRGGLASLAHSSEYLKPLILHLLILGVMANTTTPPSQHIPPTSQLELIDIMTELYGDGIYPILLCPPYLLMDVIKINNLRFQTTSSPITEITRATAHKILEHIEAFSPEDWTGTNSEAREDWLLLGRMYKSSVALYCISSLQNLSILPSSKYYTAMRTVHGTRLYTLLPKVTHRPRIKHLTIWPLVVAGMQAVDASPNVRRIVDELLSDLSKIMGCPTPMLASAVFHRFWTSGQTRWDECFDKAYVFVT</sequence>
<keyword evidence="3" id="KW-0238">DNA-binding</keyword>
<dbReference type="Pfam" id="PF00172">
    <property type="entry name" value="Zn_clus"/>
    <property type="match status" value="1"/>
</dbReference>
<dbReference type="EMBL" id="ML735695">
    <property type="protein sequence ID" value="KAE8422351.1"/>
    <property type="molecule type" value="Genomic_DNA"/>
</dbReference>
<dbReference type="Gene3D" id="4.10.240.10">
    <property type="entry name" value="Zn(2)-C6 fungal-type DNA-binding domain"/>
    <property type="match status" value="1"/>
</dbReference>
<proteinExistence type="predicted"/>
<protein>
    <submittedName>
        <fullName evidence="8">Fungal-specific transcription factor domain-containing protein</fullName>
    </submittedName>
</protein>
<evidence type="ECO:0000256" key="6">
    <source>
        <dbReference type="SAM" id="MobiDB-lite"/>
    </source>
</evidence>
<feature type="domain" description="Zn(2)-C6 fungal-type" evidence="7">
    <location>
        <begin position="15"/>
        <end position="43"/>
    </location>
</feature>
<dbReference type="Pfam" id="PF11951">
    <property type="entry name" value="Fungal_trans_2"/>
    <property type="match status" value="1"/>
</dbReference>
<keyword evidence="5" id="KW-0539">Nucleus</keyword>
<dbReference type="PANTHER" id="PTHR37534">
    <property type="entry name" value="TRANSCRIPTIONAL ACTIVATOR PROTEIN UGA3"/>
    <property type="match status" value="1"/>
</dbReference>
<dbReference type="InterPro" id="IPR021858">
    <property type="entry name" value="Fun_TF"/>
</dbReference>
<dbReference type="SUPFAM" id="SSF57701">
    <property type="entry name" value="Zn2/Cys6 DNA-binding domain"/>
    <property type="match status" value="1"/>
</dbReference>
<gene>
    <name evidence="8" type="ORF">BDV36DRAFT_291525</name>
</gene>
<reference evidence="8 9" key="1">
    <citation type="submission" date="2019-04" db="EMBL/GenBank/DDBJ databases">
        <authorList>
            <consortium name="DOE Joint Genome Institute"/>
            <person name="Mondo S."/>
            <person name="Kjaerbolling I."/>
            <person name="Vesth T."/>
            <person name="Frisvad J.C."/>
            <person name="Nybo J.L."/>
            <person name="Theobald S."/>
            <person name="Kildgaard S."/>
            <person name="Isbrandt T."/>
            <person name="Kuo A."/>
            <person name="Sato A."/>
            <person name="Lyhne E.K."/>
            <person name="Kogle M.E."/>
            <person name="Wiebenga A."/>
            <person name="Kun R.S."/>
            <person name="Lubbers R.J."/>
            <person name="Makela M.R."/>
            <person name="Barry K."/>
            <person name="Chovatia M."/>
            <person name="Clum A."/>
            <person name="Daum C."/>
            <person name="Haridas S."/>
            <person name="He G."/>
            <person name="LaButti K."/>
            <person name="Lipzen A."/>
            <person name="Riley R."/>
            <person name="Salamov A."/>
            <person name="Simmons B.A."/>
            <person name="Magnuson J.K."/>
            <person name="Henrissat B."/>
            <person name="Mortensen U.H."/>
            <person name="Larsen T.O."/>
            <person name="Devries R.P."/>
            <person name="Grigoriev I.V."/>
            <person name="Machida M."/>
            <person name="Baker S.E."/>
            <person name="Andersen M.R."/>
            <person name="Cantor M.N."/>
            <person name="Hua S.X."/>
        </authorList>
    </citation>
    <scope>NUCLEOTIDE SEQUENCE [LARGE SCALE GENOMIC DNA]</scope>
    <source>
        <strain evidence="8 9">CBS 117616</strain>
    </source>
</reference>
<evidence type="ECO:0000256" key="1">
    <source>
        <dbReference type="ARBA" id="ARBA00004123"/>
    </source>
</evidence>
<evidence type="ECO:0000259" key="7">
    <source>
        <dbReference type="PROSITE" id="PS50048"/>
    </source>
</evidence>
<accession>A0ABQ6WZ66</accession>
<dbReference type="CDD" id="cd00067">
    <property type="entry name" value="GAL4"/>
    <property type="match status" value="1"/>
</dbReference>
<feature type="region of interest" description="Disordered" evidence="6">
    <location>
        <begin position="61"/>
        <end position="101"/>
    </location>
</feature>
<dbReference type="PANTHER" id="PTHR37534:SF48">
    <property type="entry name" value="FINGER DOMAIN PROTEIN, PUTATIVE-RELATED"/>
    <property type="match status" value="1"/>
</dbReference>
<evidence type="ECO:0000256" key="3">
    <source>
        <dbReference type="ARBA" id="ARBA00023125"/>
    </source>
</evidence>
<keyword evidence="2" id="KW-0805">Transcription regulation</keyword>
<dbReference type="Proteomes" id="UP000325395">
    <property type="component" value="Unassembled WGS sequence"/>
</dbReference>
<feature type="compositionally biased region" description="Polar residues" evidence="6">
    <location>
        <begin position="74"/>
        <end position="96"/>
    </location>
</feature>
<keyword evidence="4" id="KW-0804">Transcription</keyword>
<dbReference type="InterPro" id="IPR001138">
    <property type="entry name" value="Zn2Cys6_DnaBD"/>
</dbReference>
<evidence type="ECO:0000256" key="4">
    <source>
        <dbReference type="ARBA" id="ARBA00023163"/>
    </source>
</evidence>
<comment type="subcellular location">
    <subcellularLocation>
        <location evidence="1">Nucleus</location>
    </subcellularLocation>
</comment>
<dbReference type="PROSITE" id="PS50048">
    <property type="entry name" value="ZN2_CY6_FUNGAL_2"/>
    <property type="match status" value="1"/>
</dbReference>
<evidence type="ECO:0000256" key="5">
    <source>
        <dbReference type="ARBA" id="ARBA00023242"/>
    </source>
</evidence>
<name>A0ABQ6WZ66_9EURO</name>
<evidence type="ECO:0000313" key="8">
    <source>
        <dbReference type="EMBL" id="KAE8422351.1"/>
    </source>
</evidence>
<keyword evidence="9" id="KW-1185">Reference proteome</keyword>
<dbReference type="InterPro" id="IPR036864">
    <property type="entry name" value="Zn2-C6_fun-type_DNA-bd_sf"/>
</dbReference>
<evidence type="ECO:0000313" key="9">
    <source>
        <dbReference type="Proteomes" id="UP000325395"/>
    </source>
</evidence>